<keyword evidence="2 5" id="KW-0560">Oxidoreductase</keyword>
<dbReference type="InterPro" id="IPR016163">
    <property type="entry name" value="Ald_DH_C"/>
</dbReference>
<evidence type="ECO:0000313" key="9">
    <source>
        <dbReference type="Proteomes" id="UP000031501"/>
    </source>
</evidence>
<proteinExistence type="inferred from homology"/>
<dbReference type="InterPro" id="IPR029510">
    <property type="entry name" value="Ald_DH_CS_GLU"/>
</dbReference>
<dbReference type="EMBL" id="CP022433">
    <property type="protein sequence ID" value="ASN28787.1"/>
    <property type="molecule type" value="Genomic_DNA"/>
</dbReference>
<dbReference type="PROSITE" id="PS00687">
    <property type="entry name" value="ALDEHYDE_DEHYDR_GLU"/>
    <property type="match status" value="1"/>
</dbReference>
<name>A0A221P999_9ACTN</name>
<dbReference type="KEGG" id="splu:LK06_028975"/>
<protein>
    <recommendedName>
        <fullName evidence="7">Aldehyde dehydrogenase domain-containing protein</fullName>
    </recommendedName>
</protein>
<dbReference type="InterPro" id="IPR016161">
    <property type="entry name" value="Ald_DH/histidinol_DH"/>
</dbReference>
<keyword evidence="9" id="KW-1185">Reference proteome</keyword>
<evidence type="ECO:0000256" key="6">
    <source>
        <dbReference type="SAM" id="MobiDB-lite"/>
    </source>
</evidence>
<keyword evidence="3" id="KW-0520">NAD</keyword>
<feature type="region of interest" description="Disordered" evidence="6">
    <location>
        <begin position="1"/>
        <end position="21"/>
    </location>
</feature>
<feature type="region of interest" description="Disordered" evidence="6">
    <location>
        <begin position="287"/>
        <end position="311"/>
    </location>
</feature>
<feature type="compositionally biased region" description="Basic residues" evidence="6">
    <location>
        <begin position="1"/>
        <end position="17"/>
    </location>
</feature>
<dbReference type="Pfam" id="PF00171">
    <property type="entry name" value="Aldedh"/>
    <property type="match status" value="1"/>
</dbReference>
<evidence type="ECO:0000256" key="4">
    <source>
        <dbReference type="PROSITE-ProRule" id="PRU10007"/>
    </source>
</evidence>
<organism evidence="8 9">
    <name type="scientific">Streptomyces pluripotens</name>
    <dbReference type="NCBI Taxonomy" id="1355015"/>
    <lineage>
        <taxon>Bacteria</taxon>
        <taxon>Bacillati</taxon>
        <taxon>Actinomycetota</taxon>
        <taxon>Actinomycetes</taxon>
        <taxon>Kitasatosporales</taxon>
        <taxon>Streptomycetaceae</taxon>
        <taxon>Streptomyces</taxon>
    </lineage>
</organism>
<evidence type="ECO:0000256" key="3">
    <source>
        <dbReference type="ARBA" id="ARBA00023027"/>
    </source>
</evidence>
<dbReference type="SUPFAM" id="SSF53720">
    <property type="entry name" value="ALDH-like"/>
    <property type="match status" value="1"/>
</dbReference>
<dbReference type="GO" id="GO:0016620">
    <property type="term" value="F:oxidoreductase activity, acting on the aldehyde or oxo group of donors, NAD or NADP as acceptor"/>
    <property type="evidence" value="ECO:0007669"/>
    <property type="project" value="InterPro"/>
</dbReference>
<feature type="active site" evidence="4">
    <location>
        <position position="48"/>
    </location>
</feature>
<dbReference type="Gene3D" id="3.40.605.10">
    <property type="entry name" value="Aldehyde Dehydrogenase, Chain A, domain 1"/>
    <property type="match status" value="1"/>
</dbReference>
<evidence type="ECO:0000313" key="8">
    <source>
        <dbReference type="EMBL" id="ASN28787.1"/>
    </source>
</evidence>
<evidence type="ECO:0000256" key="2">
    <source>
        <dbReference type="ARBA" id="ARBA00023002"/>
    </source>
</evidence>
<sequence>MRACRQPRARGRARRTSRSAPRGLHRLAPVGRSIAQVAGSHLTPVVMELGGKNTTIVLHGTDPDRAADLIAVSAFANSGQVCMSTDQVLVAEPRYEDVVERLVARAEALKASDPRTPGTAIGSLINQRSADHFHELLSDARAHGARVLTGGSEPEGLLACPTVLGNVGRAARFHREEAFSPLVSVQPCATERELVELAHGTPYGLIASVLADDTSRALRVAQRLRVAAVHINEPSVGDEPRVPFGGGALSGFGHLGGSETWHFFTEQKTFYVMAGSEGLACSVVPSLTTSPTPSRRPAAVPCPRDGPRSRR</sequence>
<dbReference type="Gene3D" id="3.40.309.10">
    <property type="entry name" value="Aldehyde Dehydrogenase, Chain A, domain 2"/>
    <property type="match status" value="1"/>
</dbReference>
<dbReference type="PANTHER" id="PTHR42986:SF1">
    <property type="entry name" value="BENZALDEHYDE DEHYDROGENASE YFMT"/>
    <property type="match status" value="1"/>
</dbReference>
<dbReference type="AlphaFoldDB" id="A0A221P999"/>
<reference evidence="8 9" key="1">
    <citation type="submission" date="2017-07" db="EMBL/GenBank/DDBJ databases">
        <title>Genome sequence of Streptomyces pluripotens MUSC 137T.</title>
        <authorList>
            <person name="Ser H.-L."/>
            <person name="Lee L.-H."/>
        </authorList>
    </citation>
    <scope>NUCLEOTIDE SEQUENCE [LARGE SCALE GENOMIC DNA]</scope>
    <source>
        <strain evidence="8 9">MUSC 137</strain>
    </source>
</reference>
<dbReference type="PANTHER" id="PTHR42986">
    <property type="entry name" value="BENZALDEHYDE DEHYDROGENASE YFMT"/>
    <property type="match status" value="1"/>
</dbReference>
<accession>A0A221P999</accession>
<comment type="similarity">
    <text evidence="1 5">Belongs to the aldehyde dehydrogenase family.</text>
</comment>
<dbReference type="STRING" id="1355015.LK06_028975"/>
<dbReference type="Proteomes" id="UP000031501">
    <property type="component" value="Chromosome"/>
</dbReference>
<feature type="domain" description="Aldehyde dehydrogenase" evidence="7">
    <location>
        <begin position="29"/>
        <end position="269"/>
    </location>
</feature>
<evidence type="ECO:0000256" key="1">
    <source>
        <dbReference type="ARBA" id="ARBA00009986"/>
    </source>
</evidence>
<dbReference type="InterPro" id="IPR015590">
    <property type="entry name" value="Aldehyde_DH_dom"/>
</dbReference>
<evidence type="ECO:0000259" key="7">
    <source>
        <dbReference type="Pfam" id="PF00171"/>
    </source>
</evidence>
<dbReference type="InterPro" id="IPR016162">
    <property type="entry name" value="Ald_DH_N"/>
</dbReference>
<gene>
    <name evidence="8" type="ORF">LK07_30145</name>
</gene>
<evidence type="ECO:0000256" key="5">
    <source>
        <dbReference type="RuleBase" id="RU003345"/>
    </source>
</evidence>